<dbReference type="EMBL" id="MU266494">
    <property type="protein sequence ID" value="KAH7922195.1"/>
    <property type="molecule type" value="Genomic_DNA"/>
</dbReference>
<evidence type="ECO:0000313" key="1">
    <source>
        <dbReference type="EMBL" id="KAH7922195.1"/>
    </source>
</evidence>
<gene>
    <name evidence="1" type="ORF">BV22DRAFT_1131639</name>
</gene>
<evidence type="ECO:0000313" key="2">
    <source>
        <dbReference type="Proteomes" id="UP000790709"/>
    </source>
</evidence>
<organism evidence="1 2">
    <name type="scientific">Leucogyrophana mollusca</name>
    <dbReference type="NCBI Taxonomy" id="85980"/>
    <lineage>
        <taxon>Eukaryota</taxon>
        <taxon>Fungi</taxon>
        <taxon>Dikarya</taxon>
        <taxon>Basidiomycota</taxon>
        <taxon>Agaricomycotina</taxon>
        <taxon>Agaricomycetes</taxon>
        <taxon>Agaricomycetidae</taxon>
        <taxon>Boletales</taxon>
        <taxon>Boletales incertae sedis</taxon>
        <taxon>Leucogyrophana</taxon>
    </lineage>
</organism>
<comment type="caution">
    <text evidence="1">The sequence shown here is derived from an EMBL/GenBank/DDBJ whole genome shotgun (WGS) entry which is preliminary data.</text>
</comment>
<protein>
    <submittedName>
        <fullName evidence="1">Uncharacterized protein</fullName>
    </submittedName>
</protein>
<accession>A0ACB8B926</accession>
<name>A0ACB8B926_9AGAM</name>
<sequence length="361" mass="39839">MPSADASVGALEVGGFVMIYFFGFVTVQTYHYYRKYPGDLTWLRLMVAFVWFFEIAHSISVVIGMYDISVTRFGQQSAETLSPAPSGFAWSILFGGFFPLVVQGFFIHRVHVFSKKIYLPMFCWTVCLLRFSGTIGAAIYVIASHSSFRRLEKEMGWAISAVLIMGVANDVIVAGSMCYYLKREKASVDSTIKLLDRLVAYTIETGLLTSLTTLTSFVCFQSMSANYAWFAVYLFNAEVYANALLANLNARKMHSVVDQTLVDLARITYSGSLGASHPARQLDLSSQQSQCTPSAIAKDVVPSNTTSVDGYSYPNTTIFLEPSFAPSIAIEVCRETQTEQDAPMDCGRSSGRDTLSLADIP</sequence>
<dbReference type="Proteomes" id="UP000790709">
    <property type="component" value="Unassembled WGS sequence"/>
</dbReference>
<proteinExistence type="predicted"/>
<reference evidence="1" key="1">
    <citation type="journal article" date="2021" name="New Phytol.">
        <title>Evolutionary innovations through gain and loss of genes in the ectomycorrhizal Boletales.</title>
        <authorList>
            <person name="Wu G."/>
            <person name="Miyauchi S."/>
            <person name="Morin E."/>
            <person name="Kuo A."/>
            <person name="Drula E."/>
            <person name="Varga T."/>
            <person name="Kohler A."/>
            <person name="Feng B."/>
            <person name="Cao Y."/>
            <person name="Lipzen A."/>
            <person name="Daum C."/>
            <person name="Hundley H."/>
            <person name="Pangilinan J."/>
            <person name="Johnson J."/>
            <person name="Barry K."/>
            <person name="LaButti K."/>
            <person name="Ng V."/>
            <person name="Ahrendt S."/>
            <person name="Min B."/>
            <person name="Choi I.G."/>
            <person name="Park H."/>
            <person name="Plett J.M."/>
            <person name="Magnuson J."/>
            <person name="Spatafora J.W."/>
            <person name="Nagy L.G."/>
            <person name="Henrissat B."/>
            <person name="Grigoriev I.V."/>
            <person name="Yang Z.L."/>
            <person name="Xu J."/>
            <person name="Martin F.M."/>
        </authorList>
    </citation>
    <scope>NUCLEOTIDE SEQUENCE</scope>
    <source>
        <strain evidence="1">KUC20120723A-06</strain>
    </source>
</reference>
<keyword evidence="2" id="KW-1185">Reference proteome</keyword>